<name>A0A4R3RHA9_9HYPH</name>
<feature type="region of interest" description="Disordered" evidence="1">
    <location>
        <begin position="1"/>
        <end position="33"/>
    </location>
</feature>
<gene>
    <name evidence="2" type="ORF">EV129_11317</name>
</gene>
<organism evidence="2 3">
    <name type="scientific">Rhizobium azibense</name>
    <dbReference type="NCBI Taxonomy" id="1136135"/>
    <lineage>
        <taxon>Bacteria</taxon>
        <taxon>Pseudomonadati</taxon>
        <taxon>Pseudomonadota</taxon>
        <taxon>Alphaproteobacteria</taxon>
        <taxon>Hyphomicrobiales</taxon>
        <taxon>Rhizobiaceae</taxon>
        <taxon>Rhizobium/Agrobacterium group</taxon>
        <taxon>Rhizobium</taxon>
    </lineage>
</organism>
<comment type="caution">
    <text evidence="2">The sequence shown here is derived from an EMBL/GenBank/DDBJ whole genome shotgun (WGS) entry which is preliminary data.</text>
</comment>
<dbReference type="Proteomes" id="UP000295507">
    <property type="component" value="Unassembled WGS sequence"/>
</dbReference>
<dbReference type="EMBL" id="SMBK01000013">
    <property type="protein sequence ID" value="TCU34034.1"/>
    <property type="molecule type" value="Genomic_DNA"/>
</dbReference>
<sequence>MTSAFPLKWPTNRPRKQASQRKRAKFNREAHNGRYAEKKSLSVADALSRLQSEIDAVGGRYPVISSNVELRLDGLPRSGQREQDDPGVCLYFDLKGKPMALPCDTYDRVADNIAAIAAHMEATRKIERHGVATVSEMFAGFEALPAPAAARNRTWRQVLEIGTSGPVLAENVEAAFRHLAKKAHPDAGGSHETMSELNRAREEAMKELGV</sequence>
<dbReference type="InterPro" id="IPR036869">
    <property type="entry name" value="J_dom_sf"/>
</dbReference>
<reference evidence="2 3" key="1">
    <citation type="submission" date="2019-03" db="EMBL/GenBank/DDBJ databases">
        <title>Genomic Encyclopedia of Type Strains, Phase IV (KMG-V): Genome sequencing to study the core and pangenomes of soil and plant-associated prokaryotes.</title>
        <authorList>
            <person name="Whitman W."/>
        </authorList>
    </citation>
    <scope>NUCLEOTIDE SEQUENCE [LARGE SCALE GENOMIC DNA]</scope>
    <source>
        <strain evidence="2 3">IE4868</strain>
    </source>
</reference>
<protein>
    <recommendedName>
        <fullName evidence="4">J domain-containing protein</fullName>
    </recommendedName>
</protein>
<dbReference type="SUPFAM" id="SSF46565">
    <property type="entry name" value="Chaperone J-domain"/>
    <property type="match status" value="1"/>
</dbReference>
<evidence type="ECO:0000313" key="3">
    <source>
        <dbReference type="Proteomes" id="UP000295507"/>
    </source>
</evidence>
<dbReference type="RefSeq" id="WP_132552812.1">
    <property type="nucleotide sequence ID" value="NZ_SMBK01000013.1"/>
</dbReference>
<proteinExistence type="predicted"/>
<feature type="region of interest" description="Disordered" evidence="1">
    <location>
        <begin position="183"/>
        <end position="210"/>
    </location>
</feature>
<dbReference type="AlphaFoldDB" id="A0A4R3RHA9"/>
<evidence type="ECO:0000256" key="1">
    <source>
        <dbReference type="SAM" id="MobiDB-lite"/>
    </source>
</evidence>
<dbReference type="Gene3D" id="1.10.287.110">
    <property type="entry name" value="DnaJ domain"/>
    <property type="match status" value="1"/>
</dbReference>
<feature type="compositionally biased region" description="Basic and acidic residues" evidence="1">
    <location>
        <begin position="198"/>
        <end position="210"/>
    </location>
</feature>
<evidence type="ECO:0008006" key="4">
    <source>
        <dbReference type="Google" id="ProtNLM"/>
    </source>
</evidence>
<feature type="compositionally biased region" description="Basic residues" evidence="1">
    <location>
        <begin position="13"/>
        <end position="25"/>
    </location>
</feature>
<accession>A0A4R3RHA9</accession>
<evidence type="ECO:0000313" key="2">
    <source>
        <dbReference type="EMBL" id="TCU34034.1"/>
    </source>
</evidence>